<proteinExistence type="predicted"/>
<sequence>MYDDSGTSDVEHADIECFAALPNDTAQATGLTENAVRKTIRDNQVTTDVVKYIRFTNVPPAVADKFSRCNTRQMFNPCTVHTAERTGSICLLEPTVHRLTEAANTEPSIAHGTSSEAAIS</sequence>
<dbReference type="GeneID" id="81403765"/>
<name>A0A9W9L529_9EURO</name>
<reference evidence="1" key="2">
    <citation type="journal article" date="2023" name="IMA Fungus">
        <title>Comparative genomic study of the Penicillium genus elucidates a diverse pangenome and 15 lateral gene transfer events.</title>
        <authorList>
            <person name="Petersen C."/>
            <person name="Sorensen T."/>
            <person name="Nielsen M.R."/>
            <person name="Sondergaard T.E."/>
            <person name="Sorensen J.L."/>
            <person name="Fitzpatrick D.A."/>
            <person name="Frisvad J.C."/>
            <person name="Nielsen K.L."/>
        </authorList>
    </citation>
    <scope>NUCLEOTIDE SEQUENCE</scope>
    <source>
        <strain evidence="1">IBT 22155</strain>
    </source>
</reference>
<keyword evidence="2" id="KW-1185">Reference proteome</keyword>
<dbReference type="RefSeq" id="XP_056523652.1">
    <property type="nucleotide sequence ID" value="XM_056664595.1"/>
</dbReference>
<comment type="caution">
    <text evidence="1">The sequence shown here is derived from an EMBL/GenBank/DDBJ whole genome shotgun (WGS) entry which is preliminary data.</text>
</comment>
<evidence type="ECO:0000313" key="1">
    <source>
        <dbReference type="EMBL" id="KAJ5139003.1"/>
    </source>
</evidence>
<dbReference type="EMBL" id="JAPQKL010000003">
    <property type="protein sequence ID" value="KAJ5139003.1"/>
    <property type="molecule type" value="Genomic_DNA"/>
</dbReference>
<protein>
    <submittedName>
        <fullName evidence="1">Uncharacterized protein</fullName>
    </submittedName>
</protein>
<dbReference type="Proteomes" id="UP001149079">
    <property type="component" value="Unassembled WGS sequence"/>
</dbReference>
<organism evidence="1 2">
    <name type="scientific">Penicillium bovifimosum</name>
    <dbReference type="NCBI Taxonomy" id="126998"/>
    <lineage>
        <taxon>Eukaryota</taxon>
        <taxon>Fungi</taxon>
        <taxon>Dikarya</taxon>
        <taxon>Ascomycota</taxon>
        <taxon>Pezizomycotina</taxon>
        <taxon>Eurotiomycetes</taxon>
        <taxon>Eurotiomycetidae</taxon>
        <taxon>Eurotiales</taxon>
        <taxon>Aspergillaceae</taxon>
        <taxon>Penicillium</taxon>
    </lineage>
</organism>
<dbReference type="OrthoDB" id="76567at2759"/>
<accession>A0A9W9L529</accession>
<dbReference type="AlphaFoldDB" id="A0A9W9L529"/>
<gene>
    <name evidence="1" type="ORF">N7515_003851</name>
</gene>
<evidence type="ECO:0000313" key="2">
    <source>
        <dbReference type="Proteomes" id="UP001149079"/>
    </source>
</evidence>
<reference evidence="1" key="1">
    <citation type="submission" date="2022-11" db="EMBL/GenBank/DDBJ databases">
        <authorList>
            <person name="Petersen C."/>
        </authorList>
    </citation>
    <scope>NUCLEOTIDE SEQUENCE</scope>
    <source>
        <strain evidence="1">IBT 22155</strain>
    </source>
</reference>